<reference evidence="7 8" key="1">
    <citation type="submission" date="2018-06" db="EMBL/GenBank/DDBJ databases">
        <authorList>
            <consortium name="Pathogen Informatics"/>
            <person name="Doyle S."/>
        </authorList>
    </citation>
    <scope>NUCLEOTIDE SEQUENCE [LARGE SCALE GENOMIC DNA]</scope>
    <source>
        <strain evidence="7 8">NCTC13043</strain>
    </source>
</reference>
<keyword evidence="3 6" id="KW-0812">Transmembrane</keyword>
<name>A0A379F190_9BACT</name>
<dbReference type="Proteomes" id="UP000254235">
    <property type="component" value="Unassembled WGS sequence"/>
</dbReference>
<keyword evidence="5 6" id="KW-0472">Membrane</keyword>
<feature type="transmembrane region" description="Helical" evidence="6">
    <location>
        <begin position="151"/>
        <end position="172"/>
    </location>
</feature>
<evidence type="ECO:0000256" key="3">
    <source>
        <dbReference type="ARBA" id="ARBA00022692"/>
    </source>
</evidence>
<accession>A0A379F190</accession>
<proteinExistence type="predicted"/>
<feature type="transmembrane region" description="Helical" evidence="6">
    <location>
        <begin position="38"/>
        <end position="61"/>
    </location>
</feature>
<feature type="transmembrane region" description="Helical" evidence="6">
    <location>
        <begin position="226"/>
        <end position="251"/>
    </location>
</feature>
<dbReference type="PANTHER" id="PTHR39087:SF2">
    <property type="entry name" value="UPF0104 MEMBRANE PROTEIN MJ1595"/>
    <property type="match status" value="1"/>
</dbReference>
<dbReference type="RefSeq" id="WP_115083029.1">
    <property type="nucleotide sequence ID" value="NZ_JABZTX010000013.1"/>
</dbReference>
<feature type="transmembrane region" description="Helical" evidence="6">
    <location>
        <begin position="7"/>
        <end position="26"/>
    </location>
</feature>
<dbReference type="GeneID" id="78570427"/>
<dbReference type="AlphaFoldDB" id="A0A379F190"/>
<dbReference type="EMBL" id="UGTP01000001">
    <property type="protein sequence ID" value="SUC12114.1"/>
    <property type="molecule type" value="Genomic_DNA"/>
</dbReference>
<dbReference type="PANTHER" id="PTHR39087">
    <property type="entry name" value="UPF0104 MEMBRANE PROTEIN MJ1595"/>
    <property type="match status" value="1"/>
</dbReference>
<protein>
    <submittedName>
        <fullName evidence="7">Putative membrane protein</fullName>
    </submittedName>
</protein>
<evidence type="ECO:0000256" key="5">
    <source>
        <dbReference type="ARBA" id="ARBA00023136"/>
    </source>
</evidence>
<evidence type="ECO:0000313" key="7">
    <source>
        <dbReference type="EMBL" id="SUC12114.1"/>
    </source>
</evidence>
<dbReference type="OrthoDB" id="9774820at2"/>
<evidence type="ECO:0000256" key="1">
    <source>
        <dbReference type="ARBA" id="ARBA00004651"/>
    </source>
</evidence>
<keyword evidence="2" id="KW-1003">Cell membrane</keyword>
<feature type="transmembrane region" description="Helical" evidence="6">
    <location>
        <begin position="121"/>
        <end position="144"/>
    </location>
</feature>
<evidence type="ECO:0000313" key="8">
    <source>
        <dbReference type="Proteomes" id="UP000254235"/>
    </source>
</evidence>
<feature type="transmembrane region" description="Helical" evidence="6">
    <location>
        <begin position="73"/>
        <end position="92"/>
    </location>
</feature>
<organism evidence="7 8">
    <name type="scientific">Prevotella pallens</name>
    <dbReference type="NCBI Taxonomy" id="60133"/>
    <lineage>
        <taxon>Bacteria</taxon>
        <taxon>Pseudomonadati</taxon>
        <taxon>Bacteroidota</taxon>
        <taxon>Bacteroidia</taxon>
        <taxon>Bacteroidales</taxon>
        <taxon>Prevotellaceae</taxon>
        <taxon>Prevotella</taxon>
    </lineage>
</organism>
<evidence type="ECO:0000256" key="6">
    <source>
        <dbReference type="SAM" id="Phobius"/>
    </source>
</evidence>
<evidence type="ECO:0000256" key="4">
    <source>
        <dbReference type="ARBA" id="ARBA00022989"/>
    </source>
</evidence>
<dbReference type="InterPro" id="IPR022791">
    <property type="entry name" value="L-PG_synthase/AglD"/>
</dbReference>
<keyword evidence="4 6" id="KW-1133">Transmembrane helix</keyword>
<dbReference type="Pfam" id="PF03706">
    <property type="entry name" value="LPG_synthase_TM"/>
    <property type="match status" value="1"/>
</dbReference>
<evidence type="ECO:0000256" key="2">
    <source>
        <dbReference type="ARBA" id="ARBA00022475"/>
    </source>
</evidence>
<dbReference type="GO" id="GO:0005886">
    <property type="term" value="C:plasma membrane"/>
    <property type="evidence" value="ECO:0007669"/>
    <property type="project" value="UniProtKB-SubCell"/>
</dbReference>
<feature type="transmembrane region" description="Helical" evidence="6">
    <location>
        <begin position="258"/>
        <end position="281"/>
    </location>
</feature>
<gene>
    <name evidence="7" type="ORF">NCTC13043_00709</name>
</gene>
<comment type="subcellular location">
    <subcellularLocation>
        <location evidence="1">Cell membrane</location>
        <topology evidence="1">Multi-pass membrane protein</topology>
    </subcellularLocation>
</comment>
<sequence>MKKKFQNGFFLFGIVVLAIMVTQLNFSEVWKGLQHAGYWFFAVLLLWAFLYIFNTASWYIIIKSQTKGEDKRMVSFGYLYKLSVSGFALNYATPGGLMGGEPYRIMELSPYIGVERATSSVLLFVMTHIFSHFWFWLLSIPLFILTQHVSVFMAIMLAICGIFCLTAIWFFFTGYKKGLAVRVMNLLKHIPGIKKWAHKYVENNKERLENIDKQIAALHNQDPKTFISVVLIELSCRICSALEVFFILLVLFPSINYLNCILIISFTTLFANILFFMPLQLGGREGGFLMSISGLGLTTNAGIFVALIVRVRELIWTAIGLLLIKISKSK</sequence>